<feature type="compositionally biased region" description="Polar residues" evidence="7">
    <location>
        <begin position="192"/>
        <end position="204"/>
    </location>
</feature>
<proteinExistence type="predicted"/>
<comment type="subcellular location">
    <subcellularLocation>
        <location evidence="1">Nucleus</location>
    </subcellularLocation>
</comment>
<keyword evidence="4" id="KW-0238">DNA-binding</keyword>
<gene>
    <name evidence="9" type="ORF">ETB97_012228</name>
</gene>
<dbReference type="GO" id="GO:0006351">
    <property type="term" value="P:DNA-templated transcription"/>
    <property type="evidence" value="ECO:0007669"/>
    <property type="project" value="InterPro"/>
</dbReference>
<dbReference type="CDD" id="cd12148">
    <property type="entry name" value="fungal_TF_MHR"/>
    <property type="match status" value="1"/>
</dbReference>
<dbReference type="GO" id="GO:0008270">
    <property type="term" value="F:zinc ion binding"/>
    <property type="evidence" value="ECO:0007669"/>
    <property type="project" value="InterPro"/>
</dbReference>
<sequence>MENYCAESLFQPSNLVKALENTTRPPPGYSIHLMGTIVSARTVAVLGYDFVVDAQHTSIGERVTAALEAVGGGAFVVKGHKEDLAQMTKTIAEHSRENDMKKELASGSLTEPVGGIRELLERPFLQEDSVWKMQTTADIALLRAAVNHLLHYTKQPELQTFSNSQSVDSPRPFLESQNVAQLSTVPRDMSKENSPQPQGDDSSGLVTVPMRNLYELTRLKNLRVNAGWKPNSSLIHDDFISQGVVPLKEAEYLFDRFMEINNRLLWDGILLFHRTLGSIRRASTLLAAAVLTIGALHAPGKTEAFHQCYDIFVSLVCSSSLSRNHSVDDVRALCIGAFYLANLSWKLSGQATRIAAEIGLHQSYQKLLQGDNKQHDYVCLWYATYVCDHQFSIAHGRPPAAVDDESIRNIERFMLMKEVNHGDARLAAQVALFTILTEAYVAFGNDPDRPLEGKDFDKLWVSNVAIDQWRLQWQPRSKDCTTLGSYPSKALVLYYHFARFQLNSLSLRGISPSGLESSARLVFRNSLSLAHREAANAAIAAATSTLTLILEDGDLRRAFPGVPIFTYTMVAFCATFLLKMAATWGKSSTQFGLAVNTRHIVSLVQRSADMLANVAMSLNERHIAKHIATGMLEMLQKFHALDENETRDAEDQIEGKELDRLPTIPPDSNDTNAFWAGDYNFYDLGGTFGFGLDETLLGQMAADNFELGI</sequence>
<evidence type="ECO:0000313" key="10">
    <source>
        <dbReference type="Proteomes" id="UP000541154"/>
    </source>
</evidence>
<evidence type="ECO:0000256" key="5">
    <source>
        <dbReference type="ARBA" id="ARBA00023163"/>
    </source>
</evidence>
<dbReference type="Pfam" id="PF04082">
    <property type="entry name" value="Fungal_trans"/>
    <property type="match status" value="1"/>
</dbReference>
<evidence type="ECO:0000256" key="3">
    <source>
        <dbReference type="ARBA" id="ARBA00023015"/>
    </source>
</evidence>
<evidence type="ECO:0000313" key="9">
    <source>
        <dbReference type="EMBL" id="KAF5861993.1"/>
    </source>
</evidence>
<keyword evidence="6" id="KW-0539">Nucleus</keyword>
<dbReference type="PANTHER" id="PTHR31845">
    <property type="entry name" value="FINGER DOMAIN PROTEIN, PUTATIVE-RELATED"/>
    <property type="match status" value="1"/>
</dbReference>
<dbReference type="GO" id="GO:0000976">
    <property type="term" value="F:transcription cis-regulatory region binding"/>
    <property type="evidence" value="ECO:0007669"/>
    <property type="project" value="TreeGrafter"/>
</dbReference>
<comment type="caution">
    <text evidence="9">The sequence shown here is derived from an EMBL/GenBank/DDBJ whole genome shotgun (WGS) entry which is preliminary data.</text>
</comment>
<keyword evidence="5" id="KW-0804">Transcription</keyword>
<evidence type="ECO:0000256" key="4">
    <source>
        <dbReference type="ARBA" id="ARBA00023125"/>
    </source>
</evidence>
<reference evidence="9 10" key="1">
    <citation type="submission" date="2019-04" db="EMBL/GenBank/DDBJ databases">
        <title>Aspergillus burnettii sp. nov., novel species from soil in southeast Queensland.</title>
        <authorList>
            <person name="Gilchrist C.L.M."/>
            <person name="Pitt J.I."/>
            <person name="Lange L."/>
            <person name="Lacey H.J."/>
            <person name="Vuong D."/>
            <person name="Midgley D.J."/>
            <person name="Greenfield P."/>
            <person name="Bradbury M."/>
            <person name="Lacey E."/>
            <person name="Busk P.K."/>
            <person name="Pilgaard B."/>
            <person name="Chooi Y.H."/>
            <person name="Piggott A.M."/>
        </authorList>
    </citation>
    <scope>NUCLEOTIDE SEQUENCE [LARGE SCALE GENOMIC DNA]</scope>
    <source>
        <strain evidence="9 10">FRR 5400</strain>
    </source>
</reference>
<dbReference type="EMBL" id="SPNV01000084">
    <property type="protein sequence ID" value="KAF5861993.1"/>
    <property type="molecule type" value="Genomic_DNA"/>
</dbReference>
<dbReference type="AlphaFoldDB" id="A0A8H6E824"/>
<protein>
    <recommendedName>
        <fullName evidence="8">Xylanolytic transcriptional activator regulatory domain-containing protein</fullName>
    </recommendedName>
</protein>
<dbReference type="Proteomes" id="UP000541154">
    <property type="component" value="Unassembled WGS sequence"/>
</dbReference>
<evidence type="ECO:0000256" key="2">
    <source>
        <dbReference type="ARBA" id="ARBA00022833"/>
    </source>
</evidence>
<keyword evidence="3" id="KW-0805">Transcription regulation</keyword>
<keyword evidence="2" id="KW-0862">Zinc</keyword>
<dbReference type="GO" id="GO:0005634">
    <property type="term" value="C:nucleus"/>
    <property type="evidence" value="ECO:0007669"/>
    <property type="project" value="UniProtKB-SubCell"/>
</dbReference>
<evidence type="ECO:0000256" key="1">
    <source>
        <dbReference type="ARBA" id="ARBA00004123"/>
    </source>
</evidence>
<dbReference type="InterPro" id="IPR051089">
    <property type="entry name" value="prtT"/>
</dbReference>
<name>A0A8H6E824_PETAA</name>
<keyword evidence="10" id="KW-1185">Reference proteome</keyword>
<dbReference type="InterPro" id="IPR007219">
    <property type="entry name" value="XnlR_reg_dom"/>
</dbReference>
<dbReference type="GO" id="GO:0000981">
    <property type="term" value="F:DNA-binding transcription factor activity, RNA polymerase II-specific"/>
    <property type="evidence" value="ECO:0007669"/>
    <property type="project" value="TreeGrafter"/>
</dbReference>
<dbReference type="PANTHER" id="PTHR31845:SF17">
    <property type="entry name" value="ZN(II)2CYS6 TRANSCRIPTION FACTOR (EUROFUNG)"/>
    <property type="match status" value="1"/>
</dbReference>
<dbReference type="SMART" id="SM00906">
    <property type="entry name" value="Fungal_trans"/>
    <property type="match status" value="1"/>
</dbReference>
<feature type="domain" description="Xylanolytic transcriptional activator regulatory" evidence="8">
    <location>
        <begin position="344"/>
        <end position="418"/>
    </location>
</feature>
<evidence type="ECO:0000259" key="8">
    <source>
        <dbReference type="SMART" id="SM00906"/>
    </source>
</evidence>
<organism evidence="9 10">
    <name type="scientific">Petromyces alliaceus</name>
    <name type="common">Aspergillus alliaceus</name>
    <dbReference type="NCBI Taxonomy" id="209559"/>
    <lineage>
        <taxon>Eukaryota</taxon>
        <taxon>Fungi</taxon>
        <taxon>Dikarya</taxon>
        <taxon>Ascomycota</taxon>
        <taxon>Pezizomycotina</taxon>
        <taxon>Eurotiomycetes</taxon>
        <taxon>Eurotiomycetidae</taxon>
        <taxon>Eurotiales</taxon>
        <taxon>Aspergillaceae</taxon>
        <taxon>Aspergillus</taxon>
        <taxon>Aspergillus subgen. Circumdati</taxon>
    </lineage>
</organism>
<evidence type="ECO:0000256" key="7">
    <source>
        <dbReference type="SAM" id="MobiDB-lite"/>
    </source>
</evidence>
<feature type="region of interest" description="Disordered" evidence="7">
    <location>
        <begin position="184"/>
        <end position="204"/>
    </location>
</feature>
<evidence type="ECO:0000256" key="6">
    <source>
        <dbReference type="ARBA" id="ARBA00023242"/>
    </source>
</evidence>
<accession>A0A8H6E824</accession>